<organism evidence="1 2">
    <name type="scientific">Cannabis sativa</name>
    <name type="common">Hemp</name>
    <name type="synonym">Marijuana</name>
    <dbReference type="NCBI Taxonomy" id="3483"/>
    <lineage>
        <taxon>Eukaryota</taxon>
        <taxon>Viridiplantae</taxon>
        <taxon>Streptophyta</taxon>
        <taxon>Embryophyta</taxon>
        <taxon>Tracheophyta</taxon>
        <taxon>Spermatophyta</taxon>
        <taxon>Magnoliopsida</taxon>
        <taxon>eudicotyledons</taxon>
        <taxon>Gunneridae</taxon>
        <taxon>Pentapetalae</taxon>
        <taxon>rosids</taxon>
        <taxon>fabids</taxon>
        <taxon>Rosales</taxon>
        <taxon>Cannabaceae</taxon>
        <taxon>Cannabis</taxon>
    </lineage>
</organism>
<reference evidence="1 2" key="1">
    <citation type="journal article" date="2020" name="bioRxiv">
        <title>Sequence and annotation of 42 cannabis genomes reveals extensive copy number variation in cannabinoid synthesis and pathogen resistance genes.</title>
        <authorList>
            <person name="Mckernan K.J."/>
            <person name="Helbert Y."/>
            <person name="Kane L.T."/>
            <person name="Ebling H."/>
            <person name="Zhang L."/>
            <person name="Liu B."/>
            <person name="Eaton Z."/>
            <person name="Mclaughlin S."/>
            <person name="Kingan S."/>
            <person name="Baybayan P."/>
            <person name="Concepcion G."/>
            <person name="Jordan M."/>
            <person name="Riva A."/>
            <person name="Barbazuk W."/>
            <person name="Harkins T."/>
        </authorList>
    </citation>
    <scope>NUCLEOTIDE SEQUENCE [LARGE SCALE GENOMIC DNA]</scope>
    <source>
        <strain evidence="2">cv. Jamaican Lion 4</strain>
        <tissue evidence="1">Leaf</tissue>
    </source>
</reference>
<dbReference type="PANTHER" id="PTHR34270:SF3">
    <property type="entry name" value="PROTEIN RALF-LIKE 16-RELATED"/>
    <property type="match status" value="1"/>
</dbReference>
<dbReference type="PANTHER" id="PTHR34270">
    <property type="entry name" value="PROTEIN RALF-LIKE 15-RELATED"/>
    <property type="match status" value="1"/>
</dbReference>
<gene>
    <name evidence="1" type="ORF">F8388_020902</name>
</gene>
<proteinExistence type="predicted"/>
<dbReference type="EMBL" id="JAATIP010000113">
    <property type="protein sequence ID" value="KAF4371175.1"/>
    <property type="molecule type" value="Genomic_DNA"/>
</dbReference>
<dbReference type="Proteomes" id="UP000525078">
    <property type="component" value="Unassembled WGS sequence"/>
</dbReference>
<protein>
    <submittedName>
        <fullName evidence="1">Uncharacterized protein</fullName>
    </submittedName>
</protein>
<accession>A0A7J6FKM2</accession>
<evidence type="ECO:0000313" key="2">
    <source>
        <dbReference type="Proteomes" id="UP000525078"/>
    </source>
</evidence>
<name>A0A7J6FKM2_CANSA</name>
<evidence type="ECO:0000313" key="1">
    <source>
        <dbReference type="EMBL" id="KAF4371175.1"/>
    </source>
</evidence>
<sequence length="84" mass="9433">MENMYLSKGVIVAICIINLIGCSNVELIDGRIIGYGTITRDEIAGCSFKHPQNCMKNRHSDNTYQRGCIEEDHCRDHDPPPTPI</sequence>
<comment type="caution">
    <text evidence="1">The sequence shown here is derived from an EMBL/GenBank/DDBJ whole genome shotgun (WGS) entry which is preliminary data.</text>
</comment>
<dbReference type="AlphaFoldDB" id="A0A7J6FKM2"/>